<proteinExistence type="predicted"/>
<dbReference type="NCBIfam" id="TIGR00830">
    <property type="entry name" value="PTBA"/>
    <property type="match status" value="1"/>
</dbReference>
<keyword evidence="6" id="KW-0418">Kinase</keyword>
<dbReference type="GO" id="GO:0016301">
    <property type="term" value="F:kinase activity"/>
    <property type="evidence" value="ECO:0007669"/>
    <property type="project" value="UniProtKB-KW"/>
</dbReference>
<keyword evidence="4" id="KW-0808">Transferase</keyword>
<sequence length="163" mass="17769">MFKNLFKKPSTIIQIKAPITGEILPLEKVPDPVFSQKMMGEGVAIIPNDENIVAPVEGTIVQIAPSKHAIGLKTPNDREILIHVGLETVSLDGKGFYVLVKEGDRVSVGDRLMTVDLGYIRNKVDHIITPMVITNSNQSQNEYILTTETECVAGKTTVLTISG</sequence>
<dbReference type="GO" id="GO:0009401">
    <property type="term" value="P:phosphoenolpyruvate-dependent sugar phosphotransferase system"/>
    <property type="evidence" value="ECO:0007669"/>
    <property type="project" value="UniProtKB-KW"/>
</dbReference>
<reference evidence="8 9" key="1">
    <citation type="submission" date="2019-10" db="EMBL/GenBank/DDBJ databases">
        <title>Gracilibacillus salitolerans sp. nov., a moderate halophile isolated from a saline soil in northwest China.</title>
        <authorList>
            <person name="Gan L."/>
        </authorList>
    </citation>
    <scope>NUCLEOTIDE SEQUENCE [LARGE SCALE GENOMIC DNA]</scope>
    <source>
        <strain evidence="8 9">TP2-8</strain>
    </source>
</reference>
<feature type="domain" description="PTS EIIA type-1" evidence="7">
    <location>
        <begin position="31"/>
        <end position="135"/>
    </location>
</feature>
<organism evidence="8 9">
    <name type="scientific">Gracilibacillus thailandensis</name>
    <dbReference type="NCBI Taxonomy" id="563735"/>
    <lineage>
        <taxon>Bacteria</taxon>
        <taxon>Bacillati</taxon>
        <taxon>Bacillota</taxon>
        <taxon>Bacilli</taxon>
        <taxon>Bacillales</taxon>
        <taxon>Bacillaceae</taxon>
        <taxon>Gracilibacillus</taxon>
    </lineage>
</organism>
<gene>
    <name evidence="8" type="ORF">GH885_12675</name>
</gene>
<dbReference type="InterPro" id="IPR050890">
    <property type="entry name" value="PTS_EIIA_component"/>
</dbReference>
<keyword evidence="3 8" id="KW-0762">Sugar transport</keyword>
<evidence type="ECO:0000313" key="9">
    <source>
        <dbReference type="Proteomes" id="UP000435187"/>
    </source>
</evidence>
<dbReference type="PANTHER" id="PTHR45008">
    <property type="entry name" value="PTS SYSTEM GLUCOSE-SPECIFIC EIIA COMPONENT"/>
    <property type="match status" value="1"/>
</dbReference>
<dbReference type="Gene3D" id="2.70.70.10">
    <property type="entry name" value="Glucose Permease (Domain IIA)"/>
    <property type="match status" value="1"/>
</dbReference>
<name>A0A6N7R2M6_9BACI</name>
<evidence type="ECO:0000313" key="8">
    <source>
        <dbReference type="EMBL" id="MRI67189.1"/>
    </source>
</evidence>
<evidence type="ECO:0000256" key="5">
    <source>
        <dbReference type="ARBA" id="ARBA00022683"/>
    </source>
</evidence>
<dbReference type="PANTHER" id="PTHR45008:SF1">
    <property type="entry name" value="PTS SYSTEM GLUCOSE-SPECIFIC EIIA COMPONENT"/>
    <property type="match status" value="1"/>
</dbReference>
<keyword evidence="9" id="KW-1185">Reference proteome</keyword>
<dbReference type="RefSeq" id="WP_153835794.1">
    <property type="nucleotide sequence ID" value="NZ_JBHUMW010000082.1"/>
</dbReference>
<accession>A0A6N7R2M6</accession>
<comment type="caution">
    <text evidence="8">The sequence shown here is derived from an EMBL/GenBank/DDBJ whole genome shotgun (WGS) entry which is preliminary data.</text>
</comment>
<keyword evidence="2" id="KW-0813">Transport</keyword>
<keyword evidence="5" id="KW-0598">Phosphotransferase system</keyword>
<dbReference type="AlphaFoldDB" id="A0A6N7R2M6"/>
<dbReference type="InterPro" id="IPR011055">
    <property type="entry name" value="Dup_hybrid_motif"/>
</dbReference>
<evidence type="ECO:0000256" key="3">
    <source>
        <dbReference type="ARBA" id="ARBA00022597"/>
    </source>
</evidence>
<protein>
    <submittedName>
        <fullName evidence="8">PTS glucose transporter subunit IIA</fullName>
    </submittedName>
</protein>
<evidence type="ECO:0000259" key="7">
    <source>
        <dbReference type="PROSITE" id="PS51093"/>
    </source>
</evidence>
<dbReference type="InterPro" id="IPR001127">
    <property type="entry name" value="PTS_EIIA_1_perm"/>
</dbReference>
<dbReference type="SUPFAM" id="SSF51261">
    <property type="entry name" value="Duplicated hybrid motif"/>
    <property type="match status" value="1"/>
</dbReference>
<dbReference type="GO" id="GO:0005737">
    <property type="term" value="C:cytoplasm"/>
    <property type="evidence" value="ECO:0007669"/>
    <property type="project" value="UniProtKB-SubCell"/>
</dbReference>
<evidence type="ECO:0000256" key="1">
    <source>
        <dbReference type="ARBA" id="ARBA00004496"/>
    </source>
</evidence>
<evidence type="ECO:0000256" key="6">
    <source>
        <dbReference type="ARBA" id="ARBA00022777"/>
    </source>
</evidence>
<dbReference type="Proteomes" id="UP000435187">
    <property type="component" value="Unassembled WGS sequence"/>
</dbReference>
<evidence type="ECO:0000256" key="2">
    <source>
        <dbReference type="ARBA" id="ARBA00022448"/>
    </source>
</evidence>
<dbReference type="EMBL" id="WJEE01000027">
    <property type="protein sequence ID" value="MRI67189.1"/>
    <property type="molecule type" value="Genomic_DNA"/>
</dbReference>
<comment type="subcellular location">
    <subcellularLocation>
        <location evidence="1">Cytoplasm</location>
    </subcellularLocation>
</comment>
<dbReference type="FunFam" id="2.70.70.10:FF:000001">
    <property type="entry name" value="PTS system glucose-specific IIA component"/>
    <property type="match status" value="1"/>
</dbReference>
<evidence type="ECO:0000256" key="4">
    <source>
        <dbReference type="ARBA" id="ARBA00022679"/>
    </source>
</evidence>
<dbReference type="PROSITE" id="PS51093">
    <property type="entry name" value="PTS_EIIA_TYPE_1"/>
    <property type="match status" value="1"/>
</dbReference>
<dbReference type="Pfam" id="PF00358">
    <property type="entry name" value="PTS_EIIA_1"/>
    <property type="match status" value="1"/>
</dbReference>